<name>A0A6L2JJF0_TANCI</name>
<dbReference type="EMBL" id="BKCJ010000852">
    <property type="protein sequence ID" value="GEU36802.1"/>
    <property type="molecule type" value="Genomic_DNA"/>
</dbReference>
<gene>
    <name evidence="2" type="ORF">Tci_008780</name>
</gene>
<accession>A0A6L2JJF0</accession>
<sequence>MFNNSLSFWYLFLLELINLVKSQDLSLRIPVELKLLPTKMDRLINYVDALRKYVQNLHVNFPADILEIPTKLNQFTNALSALTSKIKKLEWFKSELLADFLAFLGHLSNITSWVAKLKVLDAITDIMNKDKLPPVLLWGRRIPLLLNIRALGKITNYDMLTRGTGPINLKVYRNDDSTEVIYNFKVRDLYVSEWKKVLDACPNRIGTGWKIIYSQIRERIDDFNSIGDQPKLDLTRPLEEQDLIRLK</sequence>
<reference evidence="2" key="1">
    <citation type="journal article" date="2019" name="Sci. Rep.">
        <title>Draft genome of Tanacetum cinerariifolium, the natural source of mosquito coil.</title>
        <authorList>
            <person name="Yamashiro T."/>
            <person name="Shiraishi A."/>
            <person name="Satake H."/>
            <person name="Nakayama K."/>
        </authorList>
    </citation>
    <scope>NUCLEOTIDE SEQUENCE</scope>
</reference>
<evidence type="ECO:0000313" key="2">
    <source>
        <dbReference type="EMBL" id="GEU36802.1"/>
    </source>
</evidence>
<protein>
    <submittedName>
        <fullName evidence="2">Uncharacterized protein</fullName>
    </submittedName>
</protein>
<proteinExistence type="predicted"/>
<keyword evidence="1" id="KW-0732">Signal</keyword>
<comment type="caution">
    <text evidence="2">The sequence shown here is derived from an EMBL/GenBank/DDBJ whole genome shotgun (WGS) entry which is preliminary data.</text>
</comment>
<dbReference type="AlphaFoldDB" id="A0A6L2JJF0"/>
<feature type="chain" id="PRO_5027059398" evidence="1">
    <location>
        <begin position="23"/>
        <end position="247"/>
    </location>
</feature>
<organism evidence="2">
    <name type="scientific">Tanacetum cinerariifolium</name>
    <name type="common">Dalmatian daisy</name>
    <name type="synonym">Chrysanthemum cinerariifolium</name>
    <dbReference type="NCBI Taxonomy" id="118510"/>
    <lineage>
        <taxon>Eukaryota</taxon>
        <taxon>Viridiplantae</taxon>
        <taxon>Streptophyta</taxon>
        <taxon>Embryophyta</taxon>
        <taxon>Tracheophyta</taxon>
        <taxon>Spermatophyta</taxon>
        <taxon>Magnoliopsida</taxon>
        <taxon>eudicotyledons</taxon>
        <taxon>Gunneridae</taxon>
        <taxon>Pentapetalae</taxon>
        <taxon>asterids</taxon>
        <taxon>campanulids</taxon>
        <taxon>Asterales</taxon>
        <taxon>Asteraceae</taxon>
        <taxon>Asteroideae</taxon>
        <taxon>Anthemideae</taxon>
        <taxon>Anthemidinae</taxon>
        <taxon>Tanacetum</taxon>
    </lineage>
</organism>
<feature type="signal peptide" evidence="1">
    <location>
        <begin position="1"/>
        <end position="22"/>
    </location>
</feature>
<evidence type="ECO:0000256" key="1">
    <source>
        <dbReference type="SAM" id="SignalP"/>
    </source>
</evidence>